<feature type="transmembrane region" description="Helical" evidence="1">
    <location>
        <begin position="12"/>
        <end position="36"/>
    </location>
</feature>
<feature type="transmembrane region" description="Helical" evidence="1">
    <location>
        <begin position="186"/>
        <end position="211"/>
    </location>
</feature>
<evidence type="ECO:0000313" key="2">
    <source>
        <dbReference type="EMBL" id="GJE00397.1"/>
    </source>
</evidence>
<feature type="transmembrane region" description="Helical" evidence="1">
    <location>
        <begin position="342"/>
        <end position="363"/>
    </location>
</feature>
<gene>
    <name evidence="2" type="ORF">GMJLKIPL_2319</name>
</gene>
<comment type="caution">
    <text evidence="2">The sequence shown here is derived from an EMBL/GenBank/DDBJ whole genome shotgun (WGS) entry which is preliminary data.</text>
</comment>
<reference evidence="2" key="2">
    <citation type="submission" date="2021-08" db="EMBL/GenBank/DDBJ databases">
        <authorList>
            <person name="Tani A."/>
            <person name="Ola A."/>
            <person name="Ogura Y."/>
            <person name="Katsura K."/>
            <person name="Hayashi T."/>
        </authorList>
    </citation>
    <scope>NUCLEOTIDE SEQUENCE</scope>
    <source>
        <strain evidence="2">DSM 17168</strain>
    </source>
</reference>
<dbReference type="Pfam" id="PF03929">
    <property type="entry name" value="PepSY_TM"/>
    <property type="match status" value="1"/>
</dbReference>
<organism evidence="2 3">
    <name type="scientific">Methylobacterium isbiliense</name>
    <dbReference type="NCBI Taxonomy" id="315478"/>
    <lineage>
        <taxon>Bacteria</taxon>
        <taxon>Pseudomonadati</taxon>
        <taxon>Pseudomonadota</taxon>
        <taxon>Alphaproteobacteria</taxon>
        <taxon>Hyphomicrobiales</taxon>
        <taxon>Methylobacteriaceae</taxon>
        <taxon>Methylobacterium</taxon>
    </lineage>
</organism>
<keyword evidence="3" id="KW-1185">Reference proteome</keyword>
<evidence type="ECO:0000256" key="1">
    <source>
        <dbReference type="SAM" id="Phobius"/>
    </source>
</evidence>
<name>A0ABQ4SBM2_9HYPH</name>
<feature type="transmembrane region" description="Helical" evidence="1">
    <location>
        <begin position="145"/>
        <end position="166"/>
    </location>
</feature>
<keyword evidence="1" id="KW-0812">Transmembrane</keyword>
<protein>
    <recommendedName>
        <fullName evidence="4">PepSY domain-containing protein</fullName>
    </recommendedName>
</protein>
<evidence type="ECO:0008006" key="4">
    <source>
        <dbReference type="Google" id="ProtNLM"/>
    </source>
</evidence>
<keyword evidence="1" id="KW-1133">Transmembrane helix</keyword>
<proteinExistence type="predicted"/>
<evidence type="ECO:0000313" key="3">
    <source>
        <dbReference type="Proteomes" id="UP001055153"/>
    </source>
</evidence>
<dbReference type="PANTHER" id="PTHR34219">
    <property type="entry name" value="IRON-REGULATED INNER MEMBRANE PROTEIN-RELATED"/>
    <property type="match status" value="1"/>
</dbReference>
<accession>A0ABQ4SBM2</accession>
<dbReference type="EMBL" id="BPQQ01000025">
    <property type="protein sequence ID" value="GJE00397.1"/>
    <property type="molecule type" value="Genomic_DNA"/>
</dbReference>
<sequence>MTTASLRAWRFVHTWTSLICTLFMLLLCLTGLPLIFHHEIDEWLGAQAEPAAIQAGQAPLPLARIADAALAQHPGKVMQYVGFDQHEPRAVFAILNASAGAHPNDSVTKVYDSHTAAPLGPPMSGFMMVMLRLHVDLYAGLPGKLFLGLMGTLLVAAIVSGVVLYAPFTRRLAFGTIRTGRAPRTIWLDLHNLLGIVTVAWLTVVGATGVINTLSEPMINHWKATELADMVASQGQGQGQQQPRAPASLLPVDRAVEQARAAAPGMTVSFVAYPGTAFSTSRHYGVFLRGDTPLTARLLQPVLIDAETGAVGATRHLPWYLTALLVSQPLHFGDYGGLPLRIIWALLDLVSIVVLGSGLYLWLARRGRTAPAALTLRPAPTA</sequence>
<dbReference type="RefSeq" id="WP_238235287.1">
    <property type="nucleotide sequence ID" value="NZ_BPQQ01000025.1"/>
</dbReference>
<dbReference type="PANTHER" id="PTHR34219:SF3">
    <property type="entry name" value="BLL7967 PROTEIN"/>
    <property type="match status" value="1"/>
</dbReference>
<dbReference type="InterPro" id="IPR005625">
    <property type="entry name" value="PepSY-ass_TM"/>
</dbReference>
<reference evidence="2" key="1">
    <citation type="journal article" date="2021" name="Front. Microbiol.">
        <title>Comprehensive Comparative Genomics and Phenotyping of Methylobacterium Species.</title>
        <authorList>
            <person name="Alessa O."/>
            <person name="Ogura Y."/>
            <person name="Fujitani Y."/>
            <person name="Takami H."/>
            <person name="Hayashi T."/>
            <person name="Sahin N."/>
            <person name="Tani A."/>
        </authorList>
    </citation>
    <scope>NUCLEOTIDE SEQUENCE</scope>
    <source>
        <strain evidence="2">DSM 17168</strain>
    </source>
</reference>
<dbReference type="Proteomes" id="UP001055153">
    <property type="component" value="Unassembled WGS sequence"/>
</dbReference>
<keyword evidence="1" id="KW-0472">Membrane</keyword>